<dbReference type="Pfam" id="PF13359">
    <property type="entry name" value="DDE_Tnp_4"/>
    <property type="match status" value="1"/>
</dbReference>
<accession>A0A9J6H3F7</accession>
<evidence type="ECO:0000313" key="5">
    <source>
        <dbReference type="EMBL" id="KAH9381811.1"/>
    </source>
</evidence>
<evidence type="ECO:0000256" key="2">
    <source>
        <dbReference type="ARBA" id="ARBA00022723"/>
    </source>
</evidence>
<gene>
    <name evidence="5" type="ORF">HPB48_016335</name>
</gene>
<comment type="cofactor">
    <cofactor evidence="1">
        <name>a divalent metal cation</name>
        <dbReference type="ChEBI" id="CHEBI:60240"/>
    </cofactor>
</comment>
<feature type="transmembrane region" description="Helical" evidence="3">
    <location>
        <begin position="350"/>
        <end position="369"/>
    </location>
</feature>
<evidence type="ECO:0000313" key="6">
    <source>
        <dbReference type="Proteomes" id="UP000821853"/>
    </source>
</evidence>
<proteinExistence type="predicted"/>
<dbReference type="GO" id="GO:0046872">
    <property type="term" value="F:metal ion binding"/>
    <property type="evidence" value="ECO:0007669"/>
    <property type="project" value="UniProtKB-KW"/>
</dbReference>
<dbReference type="VEuPathDB" id="VectorBase:HLOH_048405"/>
<protein>
    <recommendedName>
        <fullName evidence="4">DDE Tnp4 domain-containing protein</fullName>
    </recommendedName>
</protein>
<dbReference type="EMBL" id="JABSTR010000011">
    <property type="protein sequence ID" value="KAH9381811.1"/>
    <property type="molecule type" value="Genomic_DNA"/>
</dbReference>
<keyword evidence="6" id="KW-1185">Reference proteome</keyword>
<keyword evidence="3" id="KW-1133">Transmembrane helix</keyword>
<dbReference type="AlphaFoldDB" id="A0A9J6H3F7"/>
<organism evidence="5 6">
    <name type="scientific">Haemaphysalis longicornis</name>
    <name type="common">Bush tick</name>
    <dbReference type="NCBI Taxonomy" id="44386"/>
    <lineage>
        <taxon>Eukaryota</taxon>
        <taxon>Metazoa</taxon>
        <taxon>Ecdysozoa</taxon>
        <taxon>Arthropoda</taxon>
        <taxon>Chelicerata</taxon>
        <taxon>Arachnida</taxon>
        <taxon>Acari</taxon>
        <taxon>Parasitiformes</taxon>
        <taxon>Ixodida</taxon>
        <taxon>Ixodoidea</taxon>
        <taxon>Ixodidae</taxon>
        <taxon>Haemaphysalinae</taxon>
        <taxon>Haemaphysalis</taxon>
    </lineage>
</organism>
<dbReference type="OrthoDB" id="5978526at2759"/>
<keyword evidence="2" id="KW-0479">Metal-binding</keyword>
<keyword evidence="3" id="KW-0812">Transmembrane</keyword>
<name>A0A9J6H3F7_HAELO</name>
<dbReference type="PANTHER" id="PTHR34615:SF1">
    <property type="entry name" value="PX DOMAIN-CONTAINING PROTEIN"/>
    <property type="match status" value="1"/>
</dbReference>
<sequence length="437" mass="48710">MAQPHSILLDPFLLVALKWDEIVDLLCTEVFSAERRDPLSFHGLFDSNAMDDGVFRTLFRFEKNDARRLERALLLPEVIYSAQRVPVPAHEALCLTLRRLAYPNRLCDLERSFGRHYSVISSVTNKVLAHIDDSFAHLLHDLNSHVWLDLTALEAFSQAVHSKGAPLKNCWAFIDGTARAMCRPSRDQRPFFSGHKRFHALKYQAIMCPNGIICELDGSFPGSLHDADEVGERPAMTSVSPDCTASWRLGGASPPHPVTVPWPRANCTYPAAASLTLDEYCGNGKHAQVKPTITGWADILRPNERHCVHGGCFRMLCKWRSWSFATLLSHRRRDAHSGQRGIPRFPAPTGASVGFLWAVAFPFLAVFSARRKIPEQGLIHLAVVALSPPYCSSVPDLYKNRTEALEVLHGGPAYACCHHCKHAPIAKPRNEAEETAT</sequence>
<dbReference type="InterPro" id="IPR027806">
    <property type="entry name" value="HARBI1_dom"/>
</dbReference>
<reference evidence="5 6" key="1">
    <citation type="journal article" date="2020" name="Cell">
        <title>Large-Scale Comparative Analyses of Tick Genomes Elucidate Their Genetic Diversity and Vector Capacities.</title>
        <authorList>
            <consortium name="Tick Genome and Microbiome Consortium (TIGMIC)"/>
            <person name="Jia N."/>
            <person name="Wang J."/>
            <person name="Shi W."/>
            <person name="Du L."/>
            <person name="Sun Y."/>
            <person name="Zhan W."/>
            <person name="Jiang J.F."/>
            <person name="Wang Q."/>
            <person name="Zhang B."/>
            <person name="Ji P."/>
            <person name="Bell-Sakyi L."/>
            <person name="Cui X.M."/>
            <person name="Yuan T.T."/>
            <person name="Jiang B.G."/>
            <person name="Yang W.F."/>
            <person name="Lam T.T."/>
            <person name="Chang Q.C."/>
            <person name="Ding S.J."/>
            <person name="Wang X.J."/>
            <person name="Zhu J.G."/>
            <person name="Ruan X.D."/>
            <person name="Zhao L."/>
            <person name="Wei J.T."/>
            <person name="Ye R.Z."/>
            <person name="Que T.C."/>
            <person name="Du C.H."/>
            <person name="Zhou Y.H."/>
            <person name="Cheng J.X."/>
            <person name="Dai P.F."/>
            <person name="Guo W.B."/>
            <person name="Han X.H."/>
            <person name="Huang E.J."/>
            <person name="Li L.F."/>
            <person name="Wei W."/>
            <person name="Gao Y.C."/>
            <person name="Liu J.Z."/>
            <person name="Shao H.Z."/>
            <person name="Wang X."/>
            <person name="Wang C.C."/>
            <person name="Yang T.C."/>
            <person name="Huo Q.B."/>
            <person name="Li W."/>
            <person name="Chen H.Y."/>
            <person name="Chen S.E."/>
            <person name="Zhou L.G."/>
            <person name="Ni X.B."/>
            <person name="Tian J.H."/>
            <person name="Sheng Y."/>
            <person name="Liu T."/>
            <person name="Pan Y.S."/>
            <person name="Xia L.Y."/>
            <person name="Li J."/>
            <person name="Zhao F."/>
            <person name="Cao W.C."/>
        </authorList>
    </citation>
    <scope>NUCLEOTIDE SEQUENCE [LARGE SCALE GENOMIC DNA]</scope>
    <source>
        <strain evidence="5">HaeL-2018</strain>
    </source>
</reference>
<dbReference type="PANTHER" id="PTHR34615">
    <property type="entry name" value="PX DOMAIN-CONTAINING PROTEIN"/>
    <property type="match status" value="1"/>
</dbReference>
<feature type="domain" description="DDE Tnp4" evidence="4">
    <location>
        <begin position="174"/>
        <end position="228"/>
    </location>
</feature>
<evidence type="ECO:0000256" key="1">
    <source>
        <dbReference type="ARBA" id="ARBA00001968"/>
    </source>
</evidence>
<evidence type="ECO:0000259" key="4">
    <source>
        <dbReference type="Pfam" id="PF13359"/>
    </source>
</evidence>
<evidence type="ECO:0000256" key="3">
    <source>
        <dbReference type="SAM" id="Phobius"/>
    </source>
</evidence>
<comment type="caution">
    <text evidence="5">The sequence shown here is derived from an EMBL/GenBank/DDBJ whole genome shotgun (WGS) entry which is preliminary data.</text>
</comment>
<keyword evidence="3" id="KW-0472">Membrane</keyword>
<dbReference type="Proteomes" id="UP000821853">
    <property type="component" value="Chromosome 9"/>
</dbReference>